<accession>A0ABU5SY61</accession>
<organism evidence="4 5">
    <name type="scientific">Cyanobium gracile UHCC 0281</name>
    <dbReference type="NCBI Taxonomy" id="3110309"/>
    <lineage>
        <taxon>Bacteria</taxon>
        <taxon>Bacillati</taxon>
        <taxon>Cyanobacteriota</taxon>
        <taxon>Cyanophyceae</taxon>
        <taxon>Synechococcales</taxon>
        <taxon>Prochlorococcaceae</taxon>
        <taxon>Cyanobium</taxon>
    </lineage>
</organism>
<keyword evidence="5" id="KW-1185">Reference proteome</keyword>
<dbReference type="PANTHER" id="PTHR35530:SF1">
    <property type="entry name" value="2-HYDROXYMUCONATE TAUTOMERASE"/>
    <property type="match status" value="1"/>
</dbReference>
<comment type="caution">
    <text evidence="4">The sequence shown here is derived from an EMBL/GenBank/DDBJ whole genome shotgun (WGS) entry which is preliminary data.</text>
</comment>
<comment type="similarity">
    <text evidence="1">Belongs to the 4-oxalocrotonate tautomerase family.</text>
</comment>
<gene>
    <name evidence="4" type="ORF">VB739_12950</name>
</gene>
<dbReference type="Gene3D" id="3.30.429.10">
    <property type="entry name" value="Macrophage Migration Inhibitory Factor"/>
    <property type="match status" value="1"/>
</dbReference>
<dbReference type="Pfam" id="PF01361">
    <property type="entry name" value="Tautomerase"/>
    <property type="match status" value="1"/>
</dbReference>
<evidence type="ECO:0000256" key="1">
    <source>
        <dbReference type="ARBA" id="ARBA00006723"/>
    </source>
</evidence>
<proteinExistence type="inferred from homology"/>
<evidence type="ECO:0000259" key="3">
    <source>
        <dbReference type="Pfam" id="PF01361"/>
    </source>
</evidence>
<dbReference type="InterPro" id="IPR004370">
    <property type="entry name" value="4-OT-like_dom"/>
</dbReference>
<feature type="domain" description="4-oxalocrotonate tautomerase-like" evidence="3">
    <location>
        <begin position="18"/>
        <end position="71"/>
    </location>
</feature>
<dbReference type="PANTHER" id="PTHR35530">
    <property type="entry name" value="TAUTOMERASE-RELATED"/>
    <property type="match status" value="1"/>
</dbReference>
<dbReference type="InterPro" id="IPR014347">
    <property type="entry name" value="Tautomerase/MIF_sf"/>
</dbReference>
<name>A0ABU5SY61_9CYAN</name>
<dbReference type="EMBL" id="JAYGHY010000051">
    <property type="protein sequence ID" value="MEA5443467.1"/>
    <property type="molecule type" value="Genomic_DNA"/>
</dbReference>
<dbReference type="RefSeq" id="WP_323357453.1">
    <property type="nucleotide sequence ID" value="NZ_JAYGHY010000051.1"/>
</dbReference>
<evidence type="ECO:0000313" key="4">
    <source>
        <dbReference type="EMBL" id="MEA5443467.1"/>
    </source>
</evidence>
<dbReference type="SUPFAM" id="SSF55331">
    <property type="entry name" value="Tautomerase/MIF"/>
    <property type="match status" value="1"/>
</dbReference>
<sequence>MNSQQAKEPPTPGASPLPYVNVQITRGASRQQKAEIVKDITDSLVRVLDKKPEHTHVVIQEIDDENWGFSGMLTDDWKVAQAGTSSDER</sequence>
<dbReference type="Proteomes" id="UP001302329">
    <property type="component" value="Unassembled WGS sequence"/>
</dbReference>
<protein>
    <submittedName>
        <fullName evidence="4">4-oxalocrotonate tautomerase family protein</fullName>
    </submittedName>
</protein>
<evidence type="ECO:0000256" key="2">
    <source>
        <dbReference type="ARBA" id="ARBA00023235"/>
    </source>
</evidence>
<reference evidence="4 5" key="1">
    <citation type="submission" date="2023-12" db="EMBL/GenBank/DDBJ databases">
        <title>Baltic Sea Cyanobacteria.</title>
        <authorList>
            <person name="Delbaje E."/>
            <person name="Fewer D.P."/>
            <person name="Shishido T.K."/>
        </authorList>
    </citation>
    <scope>NUCLEOTIDE SEQUENCE [LARGE SCALE GENOMIC DNA]</scope>
    <source>
        <strain evidence="4 5">UHCC 0281</strain>
    </source>
</reference>
<keyword evidence="2" id="KW-0413">Isomerase</keyword>
<evidence type="ECO:0000313" key="5">
    <source>
        <dbReference type="Proteomes" id="UP001302329"/>
    </source>
</evidence>